<feature type="region of interest" description="Disordered" evidence="1">
    <location>
        <begin position="1"/>
        <end position="394"/>
    </location>
</feature>
<feature type="compositionally biased region" description="Low complexity" evidence="1">
    <location>
        <begin position="364"/>
        <end position="377"/>
    </location>
</feature>
<feature type="compositionally biased region" description="Basic and acidic residues" evidence="1">
    <location>
        <begin position="19"/>
        <end position="37"/>
    </location>
</feature>
<dbReference type="AlphaFoldDB" id="H3GTN0"/>
<dbReference type="VEuPathDB" id="FungiDB:KRP22_7402"/>
<dbReference type="STRING" id="164328.H3GTN0"/>
<evidence type="ECO:0000256" key="1">
    <source>
        <dbReference type="SAM" id="MobiDB-lite"/>
    </source>
</evidence>
<proteinExistence type="predicted"/>
<feature type="compositionally biased region" description="Basic and acidic residues" evidence="1">
    <location>
        <begin position="136"/>
        <end position="147"/>
    </location>
</feature>
<reference evidence="3" key="1">
    <citation type="journal article" date="2006" name="Science">
        <title>Phytophthora genome sequences uncover evolutionary origins and mechanisms of pathogenesis.</title>
        <authorList>
            <person name="Tyler B.M."/>
            <person name="Tripathy S."/>
            <person name="Zhang X."/>
            <person name="Dehal P."/>
            <person name="Jiang R.H."/>
            <person name="Aerts A."/>
            <person name="Arredondo F.D."/>
            <person name="Baxter L."/>
            <person name="Bensasson D."/>
            <person name="Beynon J.L."/>
            <person name="Chapman J."/>
            <person name="Damasceno C.M."/>
            <person name="Dorrance A.E."/>
            <person name="Dou D."/>
            <person name="Dickerman A.W."/>
            <person name="Dubchak I.L."/>
            <person name="Garbelotto M."/>
            <person name="Gijzen M."/>
            <person name="Gordon S.G."/>
            <person name="Govers F."/>
            <person name="Grunwald N.J."/>
            <person name="Huang W."/>
            <person name="Ivors K.L."/>
            <person name="Jones R.W."/>
            <person name="Kamoun S."/>
            <person name="Krampis K."/>
            <person name="Lamour K.H."/>
            <person name="Lee M.K."/>
            <person name="McDonald W.H."/>
            <person name="Medina M."/>
            <person name="Meijer H.J."/>
            <person name="Nordberg E.K."/>
            <person name="Maclean D.J."/>
            <person name="Ospina-Giraldo M.D."/>
            <person name="Morris P.F."/>
            <person name="Phuntumart V."/>
            <person name="Putnam N.H."/>
            <person name="Rash S."/>
            <person name="Rose J.K."/>
            <person name="Sakihama Y."/>
            <person name="Salamov A.A."/>
            <person name="Savidor A."/>
            <person name="Scheuring C.F."/>
            <person name="Smith B.M."/>
            <person name="Sobral B.W."/>
            <person name="Terry A."/>
            <person name="Torto-Alalibo T.A."/>
            <person name="Win J."/>
            <person name="Xu Z."/>
            <person name="Zhang H."/>
            <person name="Grigoriev I.V."/>
            <person name="Rokhsar D.S."/>
            <person name="Boore J.L."/>
        </authorList>
    </citation>
    <scope>NUCLEOTIDE SEQUENCE [LARGE SCALE GENOMIC DNA]</scope>
    <source>
        <strain evidence="3">Pr102</strain>
    </source>
</reference>
<feature type="compositionally biased region" description="Basic and acidic residues" evidence="1">
    <location>
        <begin position="236"/>
        <end position="251"/>
    </location>
</feature>
<keyword evidence="3" id="KW-1185">Reference proteome</keyword>
<dbReference type="Proteomes" id="UP000005238">
    <property type="component" value="Unassembled WGS sequence"/>
</dbReference>
<evidence type="ECO:0000313" key="2">
    <source>
        <dbReference type="EnsemblProtists" id="Phyra80513"/>
    </source>
</evidence>
<dbReference type="EnsemblProtists" id="Phyra80513">
    <property type="protein sequence ID" value="Phyra80513"/>
    <property type="gene ID" value="Phyra80513"/>
</dbReference>
<accession>H3GTN0</accession>
<evidence type="ECO:0000313" key="3">
    <source>
        <dbReference type="Proteomes" id="UP000005238"/>
    </source>
</evidence>
<dbReference type="InParanoid" id="H3GTN0"/>
<feature type="compositionally biased region" description="Low complexity" evidence="1">
    <location>
        <begin position="9"/>
        <end position="18"/>
    </location>
</feature>
<feature type="compositionally biased region" description="Low complexity" evidence="1">
    <location>
        <begin position="117"/>
        <end position="129"/>
    </location>
</feature>
<dbReference type="OMA" id="DENEWEC"/>
<feature type="compositionally biased region" description="Acidic residues" evidence="1">
    <location>
        <begin position="201"/>
        <end position="215"/>
    </location>
</feature>
<organism evidence="2 3">
    <name type="scientific">Phytophthora ramorum</name>
    <name type="common">Sudden oak death agent</name>
    <dbReference type="NCBI Taxonomy" id="164328"/>
    <lineage>
        <taxon>Eukaryota</taxon>
        <taxon>Sar</taxon>
        <taxon>Stramenopiles</taxon>
        <taxon>Oomycota</taxon>
        <taxon>Peronosporomycetes</taxon>
        <taxon>Peronosporales</taxon>
        <taxon>Peronosporaceae</taxon>
        <taxon>Phytophthora</taxon>
    </lineage>
</organism>
<protein>
    <submittedName>
        <fullName evidence="2">Uncharacterized protein</fullName>
    </submittedName>
</protein>
<dbReference type="eggNOG" id="ENOG502RFC1">
    <property type="taxonomic scope" value="Eukaryota"/>
</dbReference>
<dbReference type="VEuPathDB" id="FungiDB:KRP23_2732"/>
<dbReference type="HOGENOM" id="CLU_527476_0_0_1"/>
<dbReference type="EMBL" id="DS566047">
    <property type="status" value="NOT_ANNOTATED_CDS"/>
    <property type="molecule type" value="Genomic_DNA"/>
</dbReference>
<reference evidence="2" key="2">
    <citation type="submission" date="2015-06" db="UniProtKB">
        <authorList>
            <consortium name="EnsemblProtists"/>
        </authorList>
    </citation>
    <scope>IDENTIFICATION</scope>
    <source>
        <strain evidence="2">Pr102</strain>
    </source>
</reference>
<feature type="compositionally biased region" description="Basic residues" evidence="1">
    <location>
        <begin position="287"/>
        <end position="298"/>
    </location>
</feature>
<feature type="compositionally biased region" description="Polar residues" evidence="1">
    <location>
        <begin position="166"/>
        <end position="189"/>
    </location>
</feature>
<sequence>AHDVIELLSSSDEVSSSDSEPRRPPRRQSSSEEEKTQLKPQKRPPARSSHGVRIANGRRRKRVVSSGSESSQESDSEHEEREILEQLNRPRHRPRHDRRADGEMRQITEGMNFYELQAQQQMMARFQAQNRRKAPRQRDEEPSENPKKTPVGRAAPTDDTAKRSFSDLQAQERATAQYRTQNARKSAPSTLPKKYERGNGSDEDDESEEKDDGWDEFTKKSAQRKQHAADTRSVQKNRELQKAPVSREVRGNHKQKGTRLAARKSALSEWPQKQKVNKRTPVMTPSRSKRREVLKKRSSSSSEEESEKESNVANEAESEAGSEVESEKSGEKSEEDEVVLVEQPVSQQARSLKKKKQTTSKRPNASNDSSNRKSSQSLGAGHTDPDAAQVASRAVHHGVNELQSIAEKMSFDELQAQEQALSFFHAQKKRHTTGASAAVHKGGHNAPSENVFAEAQSNILEVVSTIPYSAGSDKPLWDYDPTEKLKEKCKFVAVDEGIAITEDNYALEEFIVGRSGY</sequence>
<name>H3GTN0_PHYRM</name>